<organism evidence="1 2">
    <name type="scientific">Candidatus Nitrospira inopinata</name>
    <dbReference type="NCBI Taxonomy" id="1715989"/>
    <lineage>
        <taxon>Bacteria</taxon>
        <taxon>Pseudomonadati</taxon>
        <taxon>Nitrospirota</taxon>
        <taxon>Nitrospiria</taxon>
        <taxon>Nitrospirales</taxon>
        <taxon>Nitrospiraceae</taxon>
        <taxon>Nitrospira</taxon>
    </lineage>
</organism>
<dbReference type="SUPFAM" id="SSF103007">
    <property type="entry name" value="Hypothetical protein TT1725"/>
    <property type="match status" value="1"/>
</dbReference>
<dbReference type="InterPro" id="IPR036746">
    <property type="entry name" value="TT1725-like_sf"/>
</dbReference>
<dbReference type="STRING" id="1715989.NITINOP_0785"/>
<dbReference type="Pfam" id="PF04456">
    <property type="entry name" value="DUF503"/>
    <property type="match status" value="1"/>
</dbReference>
<evidence type="ECO:0000313" key="1">
    <source>
        <dbReference type="EMBL" id="CUQ65760.1"/>
    </source>
</evidence>
<dbReference type="AlphaFoldDB" id="A0A0S4KR22"/>
<proteinExistence type="predicted"/>
<reference evidence="2" key="1">
    <citation type="submission" date="2015-09" db="EMBL/GenBank/DDBJ databases">
        <authorList>
            <person name="Daims H."/>
        </authorList>
    </citation>
    <scope>NUCLEOTIDE SEQUENCE [LARGE SCALE GENOMIC DNA]</scope>
</reference>
<dbReference type="PANTHER" id="PTHR36441:SF1">
    <property type="entry name" value="DUF503 DOMAIN-CONTAINING PROTEIN"/>
    <property type="match status" value="1"/>
</dbReference>
<dbReference type="InterPro" id="IPR007546">
    <property type="entry name" value="DUF503"/>
</dbReference>
<name>A0A0S4KR22_9BACT</name>
<accession>A0A0S4KR22</accession>
<dbReference type="OrthoDB" id="9809023at2"/>
<sequence>MVVGLCTVELFLAESRSLKDKRQVLHSLKDRLRGTFNVSVAEVDGQDLWQKAVLAVACVSNESGHVNSVLEQALNVIKGVPVVEVVRAQFEVL</sequence>
<gene>
    <name evidence="1" type="ORF">NITINOP_0785</name>
</gene>
<dbReference type="EMBL" id="LN885086">
    <property type="protein sequence ID" value="CUQ65760.1"/>
    <property type="molecule type" value="Genomic_DNA"/>
</dbReference>
<dbReference type="KEGG" id="nio:NITINOP_0785"/>
<dbReference type="RefSeq" id="WP_062483343.1">
    <property type="nucleotide sequence ID" value="NZ_LN885086.1"/>
</dbReference>
<evidence type="ECO:0008006" key="3">
    <source>
        <dbReference type="Google" id="ProtNLM"/>
    </source>
</evidence>
<dbReference type="Gene3D" id="3.30.70.1120">
    <property type="entry name" value="TT1725-like"/>
    <property type="match status" value="1"/>
</dbReference>
<protein>
    <recommendedName>
        <fullName evidence="3">YlxP-like protein</fullName>
    </recommendedName>
</protein>
<dbReference type="Proteomes" id="UP000066284">
    <property type="component" value="Chromosome 1"/>
</dbReference>
<dbReference type="PANTHER" id="PTHR36441">
    <property type="entry name" value="HYPOTHETICAL CYTOSOLIC PROTEIN"/>
    <property type="match status" value="1"/>
</dbReference>
<keyword evidence="2" id="KW-1185">Reference proteome</keyword>
<evidence type="ECO:0000313" key="2">
    <source>
        <dbReference type="Proteomes" id="UP000066284"/>
    </source>
</evidence>